<dbReference type="RefSeq" id="WP_130264627.1">
    <property type="nucleotide sequence ID" value="NZ_CP035952.1"/>
</dbReference>
<feature type="transmembrane region" description="Helical" evidence="1">
    <location>
        <begin position="30"/>
        <end position="50"/>
    </location>
</feature>
<reference evidence="2 3" key="1">
    <citation type="submission" date="2019-02" db="EMBL/GenBank/DDBJ databases">
        <title>Complete genome sequence of Pseudomonas sp. SNU WT1 isolated from rainbow trout.</title>
        <authorList>
            <person name="Oh W.T."/>
            <person name="Park S.C."/>
        </authorList>
    </citation>
    <scope>NUCLEOTIDE SEQUENCE [LARGE SCALE GENOMIC DNA]</scope>
    <source>
        <strain evidence="2 3">SNU WT1</strain>
    </source>
</reference>
<keyword evidence="3" id="KW-1185">Reference proteome</keyword>
<dbReference type="Proteomes" id="UP000291130">
    <property type="component" value="Chromosome"/>
</dbReference>
<dbReference type="KEGG" id="ptk:EXN22_14045"/>
<evidence type="ECO:0000256" key="1">
    <source>
        <dbReference type="SAM" id="Phobius"/>
    </source>
</evidence>
<keyword evidence="1" id="KW-1133">Transmembrane helix</keyword>
<keyword evidence="1" id="KW-0812">Transmembrane</keyword>
<gene>
    <name evidence="2" type="ORF">EXN22_14045</name>
</gene>
<protein>
    <submittedName>
        <fullName evidence="2">Uncharacterized protein</fullName>
    </submittedName>
</protein>
<evidence type="ECO:0000313" key="2">
    <source>
        <dbReference type="EMBL" id="QBF26760.1"/>
    </source>
</evidence>
<evidence type="ECO:0000313" key="3">
    <source>
        <dbReference type="Proteomes" id="UP000291130"/>
    </source>
</evidence>
<sequence>MSPADEQPARQHPVQEDMRSQCRVWRFERIGWYVLLGIVVLTLAGLFGNGPLSQRSAGSMDGRITCEYQAFTRSGSTSSMLIRAQGEPNSQVALLLEGSLFRDLNIESLQPQPFLSLSHGPTFLLHLGTDKEGIATLHVLLANDGVGSYDGRVSLASGSIVRLSTFVYP</sequence>
<accession>A0A411MIZ4</accession>
<name>A0A411MIZ4_9PSED</name>
<dbReference type="EMBL" id="CP035952">
    <property type="protein sequence ID" value="QBF26760.1"/>
    <property type="molecule type" value="Genomic_DNA"/>
</dbReference>
<dbReference type="AlphaFoldDB" id="A0A411MIZ4"/>
<keyword evidence="1" id="KW-0472">Membrane</keyword>
<dbReference type="OrthoDB" id="7027300at2"/>
<organism evidence="2 3">
    <name type="scientific">Pseudomonas tructae</name>
    <dbReference type="NCBI Taxonomy" id="2518644"/>
    <lineage>
        <taxon>Bacteria</taxon>
        <taxon>Pseudomonadati</taxon>
        <taxon>Pseudomonadota</taxon>
        <taxon>Gammaproteobacteria</taxon>
        <taxon>Pseudomonadales</taxon>
        <taxon>Pseudomonadaceae</taxon>
        <taxon>Pseudomonas</taxon>
    </lineage>
</organism>
<proteinExistence type="predicted"/>